<dbReference type="InterPro" id="IPR013783">
    <property type="entry name" value="Ig-like_fold"/>
</dbReference>
<dbReference type="Proteomes" id="UP000008281">
    <property type="component" value="Unassembled WGS sequence"/>
</dbReference>
<dbReference type="InterPro" id="IPR003961">
    <property type="entry name" value="FN3_dom"/>
</dbReference>
<dbReference type="SMART" id="SM00060">
    <property type="entry name" value="FN3"/>
    <property type="match status" value="5"/>
</dbReference>
<dbReference type="InterPro" id="IPR041201">
    <property type="entry name" value="PTPRJ_TM"/>
</dbReference>
<protein>
    <recommendedName>
        <fullName evidence="1">protein-tyrosine-phosphatase</fullName>
        <ecNumber evidence="1">3.1.3.48</ecNumber>
    </recommendedName>
</protein>
<dbReference type="STRING" id="31234.E3LG42"/>
<dbReference type="EMBL" id="DS268408">
    <property type="protein sequence ID" value="EFO85892.1"/>
    <property type="molecule type" value="Genomic_DNA"/>
</dbReference>
<evidence type="ECO:0000259" key="5">
    <source>
        <dbReference type="PROSITE" id="PS50853"/>
    </source>
</evidence>
<feature type="signal peptide" evidence="4">
    <location>
        <begin position="1"/>
        <end position="17"/>
    </location>
</feature>
<gene>
    <name evidence="6" type="ORF">CRE_02294</name>
</gene>
<dbReference type="Gene3D" id="2.60.40.10">
    <property type="entry name" value="Immunoglobulins"/>
    <property type="match status" value="3"/>
</dbReference>
<dbReference type="Pfam" id="PF18861">
    <property type="entry name" value="PTP_tm"/>
    <property type="match status" value="1"/>
</dbReference>
<reference evidence="6" key="1">
    <citation type="submission" date="2007-07" db="EMBL/GenBank/DDBJ databases">
        <title>PCAP assembly of the Caenorhabditis remanei genome.</title>
        <authorList>
            <consortium name="The Caenorhabditis remanei Sequencing Consortium"/>
            <person name="Wilson R.K."/>
        </authorList>
    </citation>
    <scope>NUCLEOTIDE SEQUENCE [LARGE SCALE GENOMIC DNA]</scope>
    <source>
        <strain evidence="6">PB4641</strain>
    </source>
</reference>
<dbReference type="PROSITE" id="PS50853">
    <property type="entry name" value="FN3"/>
    <property type="match status" value="1"/>
</dbReference>
<dbReference type="PANTHER" id="PTHR46708">
    <property type="entry name" value="TENASCIN"/>
    <property type="match status" value="1"/>
</dbReference>
<keyword evidence="7" id="KW-1185">Reference proteome</keyword>
<dbReference type="FunCoup" id="E3LG42">
    <property type="interactions" value="37"/>
</dbReference>
<evidence type="ECO:0000256" key="1">
    <source>
        <dbReference type="ARBA" id="ARBA00013064"/>
    </source>
</evidence>
<feature type="compositionally biased region" description="Acidic residues" evidence="3">
    <location>
        <begin position="862"/>
        <end position="873"/>
    </location>
</feature>
<dbReference type="HOGENOM" id="CLU_322167_0_0_1"/>
<feature type="region of interest" description="Disordered" evidence="3">
    <location>
        <begin position="853"/>
        <end position="874"/>
    </location>
</feature>
<dbReference type="InParanoid" id="E3LG42"/>
<dbReference type="InterPro" id="IPR036116">
    <property type="entry name" value="FN3_sf"/>
</dbReference>
<evidence type="ECO:0000313" key="6">
    <source>
        <dbReference type="EMBL" id="EFO85892.1"/>
    </source>
</evidence>
<feature type="chain" id="PRO_5003173634" description="protein-tyrosine-phosphatase" evidence="4">
    <location>
        <begin position="18"/>
        <end position="911"/>
    </location>
</feature>
<dbReference type="InterPro" id="IPR050991">
    <property type="entry name" value="ECM_Regulatory_Proteins"/>
</dbReference>
<sequence>MFLLIFLLASYNSIASASSILVDFTSHAIQPTPQAYIIEYSPPVGYPPSGSAVEGLVPIDVNDIQFNDFRTTFHSLINGTISATEYTVSVSAILMDGTRQNVGDLAVFSSPDAPTLDSIETTEHEATISYFPPQGQNITYHIEYYPEEHKEYSNAIDTKASLVRLRGLDSGTTFRLRIRSVYQGVFSQELIDSTFVTQGTANYDYSSSAELYSVRTLPPNFNLGLQTTTEMTSYEYSKEVEEDSTVTTPLVAVITTTTSMEPVTVPPATTITEETTSTQFITETIPTTTTSFETSAETTVRTTTRRITTTTTKPKAAPVEVNSGDLGEDHPSETSNALVDLSEMLQEYGQPSEVFLSDENEMLRLDWEAPENANCEAFFVNYTILTLSRPRSFSLATSDEHANIKMFPEHTLDIRVFCMLAGALSKTWWAHRIAHLSKPKQLENVRVSEVNTDEFYVASIKLMWDWPVYHDFERYKIVISYGIGRAESKEMEVTNKEEFVLLDKLDPSNLYSISVKNASTELSLTSKSTQLDQVTAPIISSTVYPGQISSNSININFGDSDPEQGRFDYYLLTFSGNNKNISKKVEMEHEKSFTFTKLIPGKTYQFSVYTVYKGVRSRPVSADITTYPLKVNQLFPVVGKDYVVLYWDIENFADSDCRFRLSYNADNIPTVSVELKGASRHRFSALKAEVYYTFTITVIMGLGQAAAESESEMITVAIPKGRLQPSIHRQGSRELVVGFDNDLSVFSLLNGSPDNFAVIVSDDTSLNDDNYELKSWFEVKDEDVWGSYRASPSTWNPFDSERVRRASFTVGTDDCVKRNLDEPYCNGILRAGTDYRVKIRMYTDTKVAMETDWGKIEGEKNSDDDEDEEEEEDDRRFPCHMYLNGCRRKAADNQFSLIPLILSIIFSFFLL</sequence>
<dbReference type="eggNOG" id="ENOG502RT5P">
    <property type="taxonomic scope" value="Eukaryota"/>
</dbReference>
<evidence type="ECO:0000256" key="2">
    <source>
        <dbReference type="ARBA" id="ARBA00022737"/>
    </source>
</evidence>
<dbReference type="CDD" id="cd00063">
    <property type="entry name" value="FN3"/>
    <property type="match status" value="2"/>
</dbReference>
<proteinExistence type="predicted"/>
<evidence type="ECO:0000256" key="3">
    <source>
        <dbReference type="SAM" id="MobiDB-lite"/>
    </source>
</evidence>
<name>E3LG42_CAERE</name>
<dbReference type="AlphaFoldDB" id="E3LG42"/>
<keyword evidence="2" id="KW-0677">Repeat</keyword>
<dbReference type="EC" id="3.1.3.48" evidence="1"/>
<dbReference type="SUPFAM" id="SSF49265">
    <property type="entry name" value="Fibronectin type III"/>
    <property type="match status" value="2"/>
</dbReference>
<accession>E3LG42</accession>
<dbReference type="GO" id="GO:0004725">
    <property type="term" value="F:protein tyrosine phosphatase activity"/>
    <property type="evidence" value="ECO:0007669"/>
    <property type="project" value="UniProtKB-EC"/>
</dbReference>
<dbReference type="OrthoDB" id="8609993at2759"/>
<dbReference type="Pfam" id="PF00041">
    <property type="entry name" value="fn3"/>
    <property type="match status" value="1"/>
</dbReference>
<evidence type="ECO:0000313" key="7">
    <source>
        <dbReference type="Proteomes" id="UP000008281"/>
    </source>
</evidence>
<dbReference type="PANTHER" id="PTHR46708:SF2">
    <property type="entry name" value="FIBRONECTIN TYPE-III DOMAIN-CONTAINING PROTEIN"/>
    <property type="match status" value="1"/>
</dbReference>
<evidence type="ECO:0000256" key="4">
    <source>
        <dbReference type="SAM" id="SignalP"/>
    </source>
</evidence>
<feature type="region of interest" description="Disordered" evidence="3">
    <location>
        <begin position="308"/>
        <end position="333"/>
    </location>
</feature>
<organism evidence="7">
    <name type="scientific">Caenorhabditis remanei</name>
    <name type="common">Caenorhabditis vulgaris</name>
    <dbReference type="NCBI Taxonomy" id="31234"/>
    <lineage>
        <taxon>Eukaryota</taxon>
        <taxon>Metazoa</taxon>
        <taxon>Ecdysozoa</taxon>
        <taxon>Nematoda</taxon>
        <taxon>Chromadorea</taxon>
        <taxon>Rhabditida</taxon>
        <taxon>Rhabditina</taxon>
        <taxon>Rhabditomorpha</taxon>
        <taxon>Rhabditoidea</taxon>
        <taxon>Rhabditidae</taxon>
        <taxon>Peloderinae</taxon>
        <taxon>Caenorhabditis</taxon>
    </lineage>
</organism>
<dbReference type="OMA" id="ENANCEA"/>
<feature type="domain" description="Fibronectin type-III" evidence="5">
    <location>
        <begin position="110"/>
        <end position="200"/>
    </location>
</feature>
<keyword evidence="4" id="KW-0732">Signal</keyword>